<dbReference type="Pfam" id="PF10503">
    <property type="entry name" value="Esterase_PHB"/>
    <property type="match status" value="1"/>
</dbReference>
<dbReference type="GO" id="GO:0005975">
    <property type="term" value="P:carbohydrate metabolic process"/>
    <property type="evidence" value="ECO:0007669"/>
    <property type="project" value="InterPro"/>
</dbReference>
<evidence type="ECO:0000256" key="2">
    <source>
        <dbReference type="ARBA" id="ARBA00022801"/>
    </source>
</evidence>
<proteinExistence type="predicted"/>
<dbReference type="NCBIfam" id="TIGR01840">
    <property type="entry name" value="esterase_phb"/>
    <property type="match status" value="1"/>
</dbReference>
<keyword evidence="1 4" id="KW-0732">Signal</keyword>
<dbReference type="SUPFAM" id="SSF49384">
    <property type="entry name" value="Carbohydrate-binding domain"/>
    <property type="match status" value="1"/>
</dbReference>
<evidence type="ECO:0000259" key="5">
    <source>
        <dbReference type="PROSITE" id="PS51173"/>
    </source>
</evidence>
<protein>
    <submittedName>
        <fullName evidence="6">Poly(Hydroxyalkanoate) depolymerase family esterase</fullName>
    </submittedName>
</protein>
<dbReference type="SUPFAM" id="SSF53474">
    <property type="entry name" value="alpha/beta-Hydrolases"/>
    <property type="match status" value="2"/>
</dbReference>
<dbReference type="InterPro" id="IPR010126">
    <property type="entry name" value="Esterase_phb"/>
</dbReference>
<feature type="chain" id="PRO_5032941718" evidence="4">
    <location>
        <begin position="34"/>
        <end position="430"/>
    </location>
</feature>
<dbReference type="PANTHER" id="PTHR43037:SF5">
    <property type="entry name" value="FERULOYL ESTERASE"/>
    <property type="match status" value="1"/>
</dbReference>
<dbReference type="InterPro" id="IPR001919">
    <property type="entry name" value="CBD2"/>
</dbReference>
<dbReference type="InterPro" id="IPR008965">
    <property type="entry name" value="CBM2/CBM3_carb-bd_dom_sf"/>
</dbReference>
<evidence type="ECO:0000256" key="1">
    <source>
        <dbReference type="ARBA" id="ARBA00022729"/>
    </source>
</evidence>
<feature type="region of interest" description="Disordered" evidence="3">
    <location>
        <begin position="311"/>
        <end position="334"/>
    </location>
</feature>
<feature type="signal peptide" evidence="4">
    <location>
        <begin position="1"/>
        <end position="33"/>
    </location>
</feature>
<dbReference type="GO" id="GO:0030247">
    <property type="term" value="F:polysaccharide binding"/>
    <property type="evidence" value="ECO:0007669"/>
    <property type="project" value="UniProtKB-UniRule"/>
</dbReference>
<dbReference type="InterPro" id="IPR029058">
    <property type="entry name" value="AB_hydrolase_fold"/>
</dbReference>
<evidence type="ECO:0000256" key="4">
    <source>
        <dbReference type="SAM" id="SignalP"/>
    </source>
</evidence>
<gene>
    <name evidence="6" type="ORF">F4553_002281</name>
</gene>
<dbReference type="GO" id="GO:0004553">
    <property type="term" value="F:hydrolase activity, hydrolyzing O-glycosyl compounds"/>
    <property type="evidence" value="ECO:0007669"/>
    <property type="project" value="InterPro"/>
</dbReference>
<feature type="compositionally biased region" description="Low complexity" evidence="3">
    <location>
        <begin position="314"/>
        <end position="331"/>
    </location>
</feature>
<dbReference type="RefSeq" id="WP_184835170.1">
    <property type="nucleotide sequence ID" value="NZ_JACHMN010000002.1"/>
</dbReference>
<keyword evidence="7" id="KW-1185">Reference proteome</keyword>
<dbReference type="Gene3D" id="2.60.40.290">
    <property type="match status" value="1"/>
</dbReference>
<dbReference type="PANTHER" id="PTHR43037">
    <property type="entry name" value="UNNAMED PRODUCT-RELATED"/>
    <property type="match status" value="1"/>
</dbReference>
<accession>A0A841BQ67</accession>
<dbReference type="PROSITE" id="PS51173">
    <property type="entry name" value="CBM2"/>
    <property type="match status" value="1"/>
</dbReference>
<feature type="domain" description="CBM2" evidence="5">
    <location>
        <begin position="329"/>
        <end position="430"/>
    </location>
</feature>
<dbReference type="Proteomes" id="UP000587527">
    <property type="component" value="Unassembled WGS sequence"/>
</dbReference>
<organism evidence="6 7">
    <name type="scientific">Allocatelliglobosispora scoriae</name>
    <dbReference type="NCBI Taxonomy" id="643052"/>
    <lineage>
        <taxon>Bacteria</taxon>
        <taxon>Bacillati</taxon>
        <taxon>Actinomycetota</taxon>
        <taxon>Actinomycetes</taxon>
        <taxon>Micromonosporales</taxon>
        <taxon>Micromonosporaceae</taxon>
        <taxon>Allocatelliglobosispora</taxon>
    </lineage>
</organism>
<dbReference type="AlphaFoldDB" id="A0A841BQ67"/>
<dbReference type="Pfam" id="PF00553">
    <property type="entry name" value="CBM_2"/>
    <property type="match status" value="1"/>
</dbReference>
<reference evidence="6 7" key="1">
    <citation type="submission" date="2020-08" db="EMBL/GenBank/DDBJ databases">
        <title>Sequencing the genomes of 1000 actinobacteria strains.</title>
        <authorList>
            <person name="Klenk H.-P."/>
        </authorList>
    </citation>
    <scope>NUCLEOTIDE SEQUENCE [LARGE SCALE GENOMIC DNA]</scope>
    <source>
        <strain evidence="6 7">DSM 45362</strain>
    </source>
</reference>
<dbReference type="Gene3D" id="3.40.50.1820">
    <property type="entry name" value="alpha/beta hydrolase"/>
    <property type="match status" value="1"/>
</dbReference>
<dbReference type="InterPro" id="IPR050955">
    <property type="entry name" value="Plant_Biomass_Hydrol_Est"/>
</dbReference>
<dbReference type="SMART" id="SM00637">
    <property type="entry name" value="CBD_II"/>
    <property type="match status" value="1"/>
</dbReference>
<dbReference type="InterPro" id="IPR012291">
    <property type="entry name" value="CBM2_carb-bd_dom_sf"/>
</dbReference>
<sequence>MKTPTVLKTVLWGVIPLLVAAFTLLLAPTAATAASLTEVTSFGANPSQLKMYVYLPANRPARPAVVVAVHYCHGDAVAFYNGSDFARLADQYGFIVIYPSVTQASDGCFDVASAATLQHNGGSDSLGIASMVRYALTTYDADPARVFATGVSSGAMMTNVLLGAYPDLFKAGSAFAGVPFACFAGPNSWNGECASGLISKTPQQWGDLVRAAYPGFTGTRPRMQLWHGTADTVLHYNNFGEEIKQWTNVFGLSQTPTSTDTPQSGWTRTRYASGSTVALEAVSMQGVSHNLPVQAAAAIAFFGLNTATSPSPSPSASASRSPSPSASPSPAGTRACTATFTPASVWAGGFVGAVKVTAGSTAISAWRVTLTLPSGDTVSNSWNGQFSAVSGAIAVTNLPYNGALGAGATTEFGFQSSGTPTGTTATCTAT</sequence>
<dbReference type="EMBL" id="JACHMN010000002">
    <property type="protein sequence ID" value="MBB5868902.1"/>
    <property type="molecule type" value="Genomic_DNA"/>
</dbReference>
<name>A0A841BQ67_9ACTN</name>
<comment type="caution">
    <text evidence="6">The sequence shown here is derived from an EMBL/GenBank/DDBJ whole genome shotgun (WGS) entry which is preliminary data.</text>
</comment>
<dbReference type="GO" id="GO:0005576">
    <property type="term" value="C:extracellular region"/>
    <property type="evidence" value="ECO:0007669"/>
    <property type="project" value="InterPro"/>
</dbReference>
<evidence type="ECO:0000256" key="3">
    <source>
        <dbReference type="SAM" id="MobiDB-lite"/>
    </source>
</evidence>
<evidence type="ECO:0000313" key="7">
    <source>
        <dbReference type="Proteomes" id="UP000587527"/>
    </source>
</evidence>
<keyword evidence="2" id="KW-0378">Hydrolase</keyword>
<evidence type="ECO:0000313" key="6">
    <source>
        <dbReference type="EMBL" id="MBB5868902.1"/>
    </source>
</evidence>